<dbReference type="EMBL" id="KT944070">
    <property type="protein sequence ID" value="ALU64376.1"/>
    <property type="molecule type" value="Genomic_DNA"/>
</dbReference>
<accession>A0A0U3IH92</accession>
<reference evidence="1" key="1">
    <citation type="submission" date="2015-10" db="EMBL/GenBank/DDBJ databases">
        <title>Comparative analysis of sym-gene organization in Rhizobium leguminosarum bv. viciae strains, isolated from different host plants and demonstrating clear differences in symbiotic specificity.</title>
        <authorList>
            <person name="Chirak E.R."/>
            <person name="Kimeklis A.K."/>
            <person name="Andronov E.E."/>
        </authorList>
    </citation>
    <scope>NUCLEOTIDE SEQUENCE</scope>
    <source>
        <strain evidence="1">Vaf12</strain>
    </source>
</reference>
<evidence type="ECO:0000313" key="1">
    <source>
        <dbReference type="EMBL" id="ALU64376.1"/>
    </source>
</evidence>
<proteinExistence type="predicted"/>
<organism evidence="1">
    <name type="scientific">Rhizobium leguminosarum bv. viciae</name>
    <dbReference type="NCBI Taxonomy" id="387"/>
    <lineage>
        <taxon>Bacteria</taxon>
        <taxon>Pseudomonadati</taxon>
        <taxon>Pseudomonadota</taxon>
        <taxon>Alphaproteobacteria</taxon>
        <taxon>Hyphomicrobiales</taxon>
        <taxon>Rhizobiaceae</taxon>
        <taxon>Rhizobium/Agrobacterium group</taxon>
        <taxon>Rhizobium</taxon>
    </lineage>
</organism>
<name>A0A0U3IH92_RHILV</name>
<dbReference type="AlphaFoldDB" id="A0A0U3IH92"/>
<protein>
    <submittedName>
        <fullName evidence="1">Uncharacterized protein</fullName>
    </submittedName>
</protein>
<sequence>MNFIQTINFTNIIESIRKTDVDKFERGKYESRSAGWPGLVSIAHSDSSIYTATPLCDVAGQPMLKRAWMNSRKLVVM</sequence>